<keyword evidence="3" id="KW-1185">Reference proteome</keyword>
<proteinExistence type="predicted"/>
<evidence type="ECO:0000313" key="3">
    <source>
        <dbReference type="Proteomes" id="UP001501358"/>
    </source>
</evidence>
<gene>
    <name evidence="2" type="ORF">GCM10010406_03420</name>
</gene>
<comment type="caution">
    <text evidence="2">The sequence shown here is derived from an EMBL/GenBank/DDBJ whole genome shotgun (WGS) entry which is preliminary data.</text>
</comment>
<dbReference type="PROSITE" id="PS51186">
    <property type="entry name" value="GNAT"/>
    <property type="match status" value="1"/>
</dbReference>
<accession>A0ABN3KVL6</accession>
<reference evidence="2 3" key="1">
    <citation type="journal article" date="2019" name="Int. J. Syst. Evol. Microbiol.">
        <title>The Global Catalogue of Microorganisms (GCM) 10K type strain sequencing project: providing services to taxonomists for standard genome sequencing and annotation.</title>
        <authorList>
            <consortium name="The Broad Institute Genomics Platform"/>
            <consortium name="The Broad Institute Genome Sequencing Center for Infectious Disease"/>
            <person name="Wu L."/>
            <person name="Ma J."/>
        </authorList>
    </citation>
    <scope>NUCLEOTIDE SEQUENCE [LARGE SCALE GENOMIC DNA]</scope>
    <source>
        <strain evidence="2 3">JCM 6307</strain>
    </source>
</reference>
<name>A0ABN3KVL6_9ACTN</name>
<dbReference type="Proteomes" id="UP001501358">
    <property type="component" value="Unassembled WGS sequence"/>
</dbReference>
<dbReference type="InterPro" id="IPR056935">
    <property type="entry name" value="Rv0428c-like_C"/>
</dbReference>
<dbReference type="SUPFAM" id="SSF55729">
    <property type="entry name" value="Acyl-CoA N-acyltransferases (Nat)"/>
    <property type="match status" value="1"/>
</dbReference>
<organism evidence="2 3">
    <name type="scientific">Streptomyces thermolineatus</name>
    <dbReference type="NCBI Taxonomy" id="44033"/>
    <lineage>
        <taxon>Bacteria</taxon>
        <taxon>Bacillati</taxon>
        <taxon>Actinomycetota</taxon>
        <taxon>Actinomycetes</taxon>
        <taxon>Kitasatosporales</taxon>
        <taxon>Streptomycetaceae</taxon>
        <taxon>Streptomyces</taxon>
    </lineage>
</organism>
<feature type="domain" description="N-acetyltransferase" evidence="1">
    <location>
        <begin position="193"/>
        <end position="341"/>
    </location>
</feature>
<dbReference type="Gene3D" id="3.40.630.30">
    <property type="match status" value="1"/>
</dbReference>
<dbReference type="EMBL" id="BAAATA010000002">
    <property type="protein sequence ID" value="GAA2471181.1"/>
    <property type="molecule type" value="Genomic_DNA"/>
</dbReference>
<dbReference type="InterPro" id="IPR016181">
    <property type="entry name" value="Acyl_CoA_acyltransferase"/>
</dbReference>
<evidence type="ECO:0000259" key="1">
    <source>
        <dbReference type="PROSITE" id="PS51186"/>
    </source>
</evidence>
<evidence type="ECO:0000313" key="2">
    <source>
        <dbReference type="EMBL" id="GAA2471181.1"/>
    </source>
</evidence>
<sequence>MRITPSDVGKRVSLRRVLEVVDGRPVFGDVVGLLASWNDGVLAVVRRDGQEVRVAEASLVAAKPVPAAPARRRGPRADARQLALVASRGWPPRESEALGGWILRCAAGDPRAGTRSGKGFTRRANSVLPLGDPGMPLDAALERVRDWYGARGLDAVVQVTTGDAAGDEELAAELDRRGWTAEGHAVLRTGTLAALAEAADDEAVGRVRLSRDPDAAWAARYRRAGGLDDDARAVLTGGPSVWFAAVDGEGGEEGVPDAVGRCVVDGRWAGFAALEVDPGQRRRGLATAVTAALARRALSEGADAAYLQVERDNRAAAALYDRLGLTEHHAYHYRRAPRSGR</sequence>
<protein>
    <submittedName>
        <fullName evidence="2">GNAT family N-acetyltransferase</fullName>
    </submittedName>
</protein>
<dbReference type="InterPro" id="IPR000182">
    <property type="entry name" value="GNAT_dom"/>
</dbReference>
<dbReference type="Pfam" id="PF24553">
    <property type="entry name" value="Rv0428c_C"/>
    <property type="match status" value="1"/>
</dbReference>